<gene>
    <name evidence="2" type="ORF">FHX42_003989</name>
</gene>
<dbReference type="Pfam" id="PF07366">
    <property type="entry name" value="SnoaL"/>
    <property type="match status" value="1"/>
</dbReference>
<evidence type="ECO:0000313" key="3">
    <source>
        <dbReference type="Proteomes" id="UP000569329"/>
    </source>
</evidence>
<dbReference type="InterPro" id="IPR032710">
    <property type="entry name" value="NTF2-like_dom_sf"/>
</dbReference>
<evidence type="ECO:0000313" key="2">
    <source>
        <dbReference type="EMBL" id="MBA8826610.1"/>
    </source>
</evidence>
<accession>A0A839E0I9</accession>
<dbReference type="EMBL" id="JACGWZ010000006">
    <property type="protein sequence ID" value="MBA8826610.1"/>
    <property type="molecule type" value="Genomic_DNA"/>
</dbReference>
<dbReference type="PANTHER" id="PTHR38436">
    <property type="entry name" value="POLYKETIDE CYCLASE SNOAL-LIKE DOMAIN"/>
    <property type="match status" value="1"/>
</dbReference>
<dbReference type="RefSeq" id="WP_182545834.1">
    <property type="nucleotide sequence ID" value="NZ_JACGWZ010000006.1"/>
</dbReference>
<dbReference type="InterPro" id="IPR009959">
    <property type="entry name" value="Cyclase_SnoaL-like"/>
</dbReference>
<dbReference type="GO" id="GO:0016853">
    <property type="term" value="F:isomerase activity"/>
    <property type="evidence" value="ECO:0007669"/>
    <property type="project" value="UniProtKB-KW"/>
</dbReference>
<dbReference type="GO" id="GO:0030638">
    <property type="term" value="P:polyketide metabolic process"/>
    <property type="evidence" value="ECO:0007669"/>
    <property type="project" value="InterPro"/>
</dbReference>
<dbReference type="AlphaFoldDB" id="A0A839E0I9"/>
<name>A0A839E0I9_9PSEU</name>
<comment type="caution">
    <text evidence="2">The sequence shown here is derived from an EMBL/GenBank/DDBJ whole genome shotgun (WGS) entry which is preliminary data.</text>
</comment>
<keyword evidence="2" id="KW-0413">Isomerase</keyword>
<proteinExistence type="predicted"/>
<evidence type="ECO:0000256" key="1">
    <source>
        <dbReference type="SAM" id="MobiDB-lite"/>
    </source>
</evidence>
<organism evidence="2 3">
    <name type="scientific">Halosaccharopolyspora lacisalsi</name>
    <dbReference type="NCBI Taxonomy" id="1000566"/>
    <lineage>
        <taxon>Bacteria</taxon>
        <taxon>Bacillati</taxon>
        <taxon>Actinomycetota</taxon>
        <taxon>Actinomycetes</taxon>
        <taxon>Pseudonocardiales</taxon>
        <taxon>Pseudonocardiaceae</taxon>
        <taxon>Halosaccharopolyspora</taxon>
    </lineage>
</organism>
<dbReference type="Gene3D" id="3.10.450.50">
    <property type="match status" value="1"/>
</dbReference>
<protein>
    <submittedName>
        <fullName evidence="2">Steroid delta-isomerase-like uncharacterized protein</fullName>
    </submittedName>
</protein>
<feature type="region of interest" description="Disordered" evidence="1">
    <location>
        <begin position="1"/>
        <end position="28"/>
    </location>
</feature>
<dbReference type="Proteomes" id="UP000569329">
    <property type="component" value="Unassembled WGS sequence"/>
</dbReference>
<dbReference type="SUPFAM" id="SSF54427">
    <property type="entry name" value="NTF2-like"/>
    <property type="match status" value="1"/>
</dbReference>
<sequence>MEEKAVPARATTNSGAREEAEEDHSEIERKNIEVVAEAVTHWNAHDLDALLELYAPNIVWYNAALEETYRGHNEVRSFLEELIGGFPDLTFTVDNRFARGDEVSERWSIRGTHRGTFIGIPPTKKSVHITGVSSIEMSAGKFVRDNFFFDSMSAMRQLGIMPALRTIRSPAGRMVLSSIVGVKRLVGVFGRRAE</sequence>
<dbReference type="PANTHER" id="PTHR38436:SF1">
    <property type="entry name" value="ESTER CYCLASE"/>
    <property type="match status" value="1"/>
</dbReference>
<keyword evidence="3" id="KW-1185">Reference proteome</keyword>
<reference evidence="2 3" key="1">
    <citation type="submission" date="2020-07" db="EMBL/GenBank/DDBJ databases">
        <title>Sequencing the genomes of 1000 actinobacteria strains.</title>
        <authorList>
            <person name="Klenk H.-P."/>
        </authorList>
    </citation>
    <scope>NUCLEOTIDE SEQUENCE [LARGE SCALE GENOMIC DNA]</scope>
    <source>
        <strain evidence="2 3">DSM 45975</strain>
    </source>
</reference>